<proteinExistence type="predicted"/>
<reference evidence="1 2" key="1">
    <citation type="submission" date="2020-09" db="EMBL/GenBank/DDBJ databases">
        <title>De no assembly of potato wild relative species, Solanum commersonii.</title>
        <authorList>
            <person name="Cho K."/>
        </authorList>
    </citation>
    <scope>NUCLEOTIDE SEQUENCE [LARGE SCALE GENOMIC DNA]</scope>
    <source>
        <strain evidence="1">LZ3.2</strain>
        <tissue evidence="1">Leaf</tissue>
    </source>
</reference>
<protein>
    <submittedName>
        <fullName evidence="1">Uncharacterized protein</fullName>
    </submittedName>
</protein>
<sequence>MAQSCKALYRKSNQRGGILPVHCEHRQGGGVDGFREAEVLIKVVAPSNVMVQLILLCQQLRLGSQPEDLMHRKARLSLEQESEASASSNLVYAKHRCQCRKARLSLEQESEAFVSSNLVYAKQREAFYVPVTEHDNIIEQHAGVRGPAQPHVLLARLDIAPTFGNNLGTTGSPITVGATPPIQGPSLGFQTHGSALVPSLALLRFATPMVFASATMSIAEQKSFERFVRLALPRFDDTTKRRLMTLTYVARFHEFFRYAMSSIPTKFERICKLKAITSLMLSGGTFQTIIDYARMIEKVEIIQVIAHRVILGRPIPDAIHVQMVLVDLGLFRSIRIHIMGPQGFGAFGCFVCEEFGHKAKHFPRRISFTVQPGSHATRSTPTTIVCGTSQSARGGTKGGA</sequence>
<dbReference type="EMBL" id="JACXVP010000012">
    <property type="protein sequence ID" value="KAG5571115.1"/>
    <property type="molecule type" value="Genomic_DNA"/>
</dbReference>
<gene>
    <name evidence="1" type="ORF">H5410_060881</name>
</gene>
<accession>A0A9J5W677</accession>
<dbReference type="Proteomes" id="UP000824120">
    <property type="component" value="Chromosome 12"/>
</dbReference>
<evidence type="ECO:0000313" key="2">
    <source>
        <dbReference type="Proteomes" id="UP000824120"/>
    </source>
</evidence>
<dbReference type="AlphaFoldDB" id="A0A9J5W677"/>
<keyword evidence="2" id="KW-1185">Reference proteome</keyword>
<evidence type="ECO:0000313" key="1">
    <source>
        <dbReference type="EMBL" id="KAG5571115.1"/>
    </source>
</evidence>
<name>A0A9J5W677_SOLCO</name>
<comment type="caution">
    <text evidence="1">The sequence shown here is derived from an EMBL/GenBank/DDBJ whole genome shotgun (WGS) entry which is preliminary data.</text>
</comment>
<organism evidence="1 2">
    <name type="scientific">Solanum commersonii</name>
    <name type="common">Commerson's wild potato</name>
    <name type="synonym">Commerson's nightshade</name>
    <dbReference type="NCBI Taxonomy" id="4109"/>
    <lineage>
        <taxon>Eukaryota</taxon>
        <taxon>Viridiplantae</taxon>
        <taxon>Streptophyta</taxon>
        <taxon>Embryophyta</taxon>
        <taxon>Tracheophyta</taxon>
        <taxon>Spermatophyta</taxon>
        <taxon>Magnoliopsida</taxon>
        <taxon>eudicotyledons</taxon>
        <taxon>Gunneridae</taxon>
        <taxon>Pentapetalae</taxon>
        <taxon>asterids</taxon>
        <taxon>lamiids</taxon>
        <taxon>Solanales</taxon>
        <taxon>Solanaceae</taxon>
        <taxon>Solanoideae</taxon>
        <taxon>Solaneae</taxon>
        <taxon>Solanum</taxon>
    </lineage>
</organism>